<dbReference type="InterPro" id="IPR003615">
    <property type="entry name" value="HNH_nuc"/>
</dbReference>
<dbReference type="Proteomes" id="UP000256690">
    <property type="component" value="Unassembled WGS sequence"/>
</dbReference>
<evidence type="ECO:0000259" key="2">
    <source>
        <dbReference type="Pfam" id="PF13391"/>
    </source>
</evidence>
<dbReference type="EMBL" id="PVWQ01000005">
    <property type="protein sequence ID" value="RDW81505.1"/>
    <property type="molecule type" value="Genomic_DNA"/>
</dbReference>
<comment type="caution">
    <text evidence="3">The sequence shown here is derived from an EMBL/GenBank/DDBJ whole genome shotgun (WGS) entry which is preliminary data.</text>
</comment>
<reference evidence="3 4" key="1">
    <citation type="journal article" date="2018" name="IMA Fungus">
        <title>IMA Genome-F 9: Draft genome sequence of Annulohypoxylon stygium, Aspergillus mulundensis, Berkeleyomyces basicola (syn. Thielaviopsis basicola), Ceratocystis smalleyi, two Cercospora beticola strains, Coleophoma cylindrospora, Fusarium fracticaudum, Phialophora cf. hyalina, and Morchella septimelata.</title>
        <authorList>
            <person name="Wingfield B.D."/>
            <person name="Bills G.F."/>
            <person name="Dong Y."/>
            <person name="Huang W."/>
            <person name="Nel W.J."/>
            <person name="Swalarsk-Parry B.S."/>
            <person name="Vaghefi N."/>
            <person name="Wilken P.M."/>
            <person name="An Z."/>
            <person name="de Beer Z.W."/>
            <person name="De Vos L."/>
            <person name="Chen L."/>
            <person name="Duong T.A."/>
            <person name="Gao Y."/>
            <person name="Hammerbacher A."/>
            <person name="Kikkert J.R."/>
            <person name="Li Y."/>
            <person name="Li H."/>
            <person name="Li K."/>
            <person name="Li Q."/>
            <person name="Liu X."/>
            <person name="Ma X."/>
            <person name="Naidoo K."/>
            <person name="Pethybridge S.J."/>
            <person name="Sun J."/>
            <person name="Steenkamp E.T."/>
            <person name="van der Nest M.A."/>
            <person name="van Wyk S."/>
            <person name="Wingfield M.J."/>
            <person name="Xiong C."/>
            <person name="Yue Q."/>
            <person name="Zhang X."/>
        </authorList>
    </citation>
    <scope>NUCLEOTIDE SEQUENCE [LARGE SCALE GENOMIC DNA]</scope>
    <source>
        <strain evidence="3 4">DSM 5745</strain>
    </source>
</reference>
<dbReference type="GeneID" id="38115432"/>
<protein>
    <recommendedName>
        <fullName evidence="2">HNH nuclease domain-containing protein</fullName>
    </recommendedName>
</protein>
<feature type="compositionally biased region" description="Acidic residues" evidence="1">
    <location>
        <begin position="361"/>
        <end position="370"/>
    </location>
</feature>
<dbReference type="RefSeq" id="XP_026604558.1">
    <property type="nucleotide sequence ID" value="XM_026747078.1"/>
</dbReference>
<sequence length="403" mass="44850">MSCAVDPIEDDGPKSAYDEISDDERTTLVNKVADAIKDLPVDSGFWAFMWLAPVKKLRKWVEVFVNYSEVTQCDVVQSTKWTRALKYWTARLPMKDSVAVDAVPAEGELKKSKSTKRKAATAAPKDKGSPKAPRLDESVSNQLAPAVLAPALDSPVQPEHTRSSAAVNNCGKRDKEKCLVTGLADCVHKAHIYPSTISENSATREHELWWGRLAEFYPKEKIEAWETAISGPDSTEILPNLLCLCSHVHQMWDDGKIGFKFKQREPDGSAMTVEFHWLYKHEHGLRNLRTAPTNPIGLQRSNLGSRLHDCESSRILTSGDRLVWTTERPSGKDAWPLPSEDLLEMKWALNRLVALSGAADVPDEELDPDDPVGLAPPIAVETEADSVEERPDGRKYAYQPKAD</sequence>
<organism evidence="3 4">
    <name type="scientific">Aspergillus mulundensis</name>
    <dbReference type="NCBI Taxonomy" id="1810919"/>
    <lineage>
        <taxon>Eukaryota</taxon>
        <taxon>Fungi</taxon>
        <taxon>Dikarya</taxon>
        <taxon>Ascomycota</taxon>
        <taxon>Pezizomycotina</taxon>
        <taxon>Eurotiomycetes</taxon>
        <taxon>Eurotiomycetidae</taxon>
        <taxon>Eurotiales</taxon>
        <taxon>Aspergillaceae</taxon>
        <taxon>Aspergillus</taxon>
        <taxon>Aspergillus subgen. Nidulantes</taxon>
    </lineage>
</organism>
<name>A0A3D8S5B9_9EURO</name>
<gene>
    <name evidence="3" type="ORF">DSM5745_05062</name>
</gene>
<dbReference type="Pfam" id="PF13391">
    <property type="entry name" value="HNH_2"/>
    <property type="match status" value="1"/>
</dbReference>
<dbReference type="OrthoDB" id="5416097at2759"/>
<evidence type="ECO:0000313" key="3">
    <source>
        <dbReference type="EMBL" id="RDW81505.1"/>
    </source>
</evidence>
<feature type="region of interest" description="Disordered" evidence="1">
    <location>
        <begin position="360"/>
        <end position="403"/>
    </location>
</feature>
<keyword evidence="4" id="KW-1185">Reference proteome</keyword>
<evidence type="ECO:0000313" key="4">
    <source>
        <dbReference type="Proteomes" id="UP000256690"/>
    </source>
</evidence>
<dbReference type="AlphaFoldDB" id="A0A3D8S5B9"/>
<evidence type="ECO:0000256" key="1">
    <source>
        <dbReference type="SAM" id="MobiDB-lite"/>
    </source>
</evidence>
<feature type="region of interest" description="Disordered" evidence="1">
    <location>
        <begin position="108"/>
        <end position="136"/>
    </location>
</feature>
<feature type="domain" description="HNH nuclease" evidence="2">
    <location>
        <begin position="178"/>
        <end position="260"/>
    </location>
</feature>
<accession>A0A3D8S5B9</accession>
<proteinExistence type="predicted"/>
<feature type="compositionally biased region" description="Basic and acidic residues" evidence="1">
    <location>
        <begin position="124"/>
        <end position="136"/>
    </location>
</feature>